<dbReference type="Pfam" id="PF18759">
    <property type="entry name" value="Plavaka"/>
    <property type="match status" value="1"/>
</dbReference>
<dbReference type="STRING" id="230819.A0A5C3KAT4"/>
<evidence type="ECO:0000313" key="3">
    <source>
        <dbReference type="Proteomes" id="UP000307440"/>
    </source>
</evidence>
<evidence type="ECO:0000313" key="2">
    <source>
        <dbReference type="EMBL" id="TFK16733.1"/>
    </source>
</evidence>
<accession>A0A5C3KAT4</accession>
<dbReference type="AlphaFoldDB" id="A0A5C3KAT4"/>
<protein>
    <submittedName>
        <fullName evidence="2">Uncharacterized protein</fullName>
    </submittedName>
</protein>
<proteinExistence type="predicted"/>
<feature type="compositionally biased region" description="Acidic residues" evidence="1">
    <location>
        <begin position="642"/>
        <end position="671"/>
    </location>
</feature>
<dbReference type="Proteomes" id="UP000307440">
    <property type="component" value="Unassembled WGS sequence"/>
</dbReference>
<organism evidence="2 3">
    <name type="scientific">Coprinopsis marcescibilis</name>
    <name type="common">Agaric fungus</name>
    <name type="synonym">Psathyrella marcescibilis</name>
    <dbReference type="NCBI Taxonomy" id="230819"/>
    <lineage>
        <taxon>Eukaryota</taxon>
        <taxon>Fungi</taxon>
        <taxon>Dikarya</taxon>
        <taxon>Basidiomycota</taxon>
        <taxon>Agaricomycotina</taxon>
        <taxon>Agaricomycetes</taxon>
        <taxon>Agaricomycetidae</taxon>
        <taxon>Agaricales</taxon>
        <taxon>Agaricineae</taxon>
        <taxon>Psathyrellaceae</taxon>
        <taxon>Coprinopsis</taxon>
    </lineage>
</organism>
<dbReference type="OrthoDB" id="3183767at2759"/>
<feature type="region of interest" description="Disordered" evidence="1">
    <location>
        <begin position="603"/>
        <end position="677"/>
    </location>
</feature>
<reference evidence="2 3" key="1">
    <citation type="journal article" date="2019" name="Nat. Ecol. Evol.">
        <title>Megaphylogeny resolves global patterns of mushroom evolution.</title>
        <authorList>
            <person name="Varga T."/>
            <person name="Krizsan K."/>
            <person name="Foldi C."/>
            <person name="Dima B."/>
            <person name="Sanchez-Garcia M."/>
            <person name="Sanchez-Ramirez S."/>
            <person name="Szollosi G.J."/>
            <person name="Szarkandi J.G."/>
            <person name="Papp V."/>
            <person name="Albert L."/>
            <person name="Andreopoulos W."/>
            <person name="Angelini C."/>
            <person name="Antonin V."/>
            <person name="Barry K.W."/>
            <person name="Bougher N.L."/>
            <person name="Buchanan P."/>
            <person name="Buyck B."/>
            <person name="Bense V."/>
            <person name="Catcheside P."/>
            <person name="Chovatia M."/>
            <person name="Cooper J."/>
            <person name="Damon W."/>
            <person name="Desjardin D."/>
            <person name="Finy P."/>
            <person name="Geml J."/>
            <person name="Haridas S."/>
            <person name="Hughes K."/>
            <person name="Justo A."/>
            <person name="Karasinski D."/>
            <person name="Kautmanova I."/>
            <person name="Kiss B."/>
            <person name="Kocsube S."/>
            <person name="Kotiranta H."/>
            <person name="LaButti K.M."/>
            <person name="Lechner B.E."/>
            <person name="Liimatainen K."/>
            <person name="Lipzen A."/>
            <person name="Lukacs Z."/>
            <person name="Mihaltcheva S."/>
            <person name="Morgado L.N."/>
            <person name="Niskanen T."/>
            <person name="Noordeloos M.E."/>
            <person name="Ohm R.A."/>
            <person name="Ortiz-Santana B."/>
            <person name="Ovrebo C."/>
            <person name="Racz N."/>
            <person name="Riley R."/>
            <person name="Savchenko A."/>
            <person name="Shiryaev A."/>
            <person name="Soop K."/>
            <person name="Spirin V."/>
            <person name="Szebenyi C."/>
            <person name="Tomsovsky M."/>
            <person name="Tulloss R.E."/>
            <person name="Uehling J."/>
            <person name="Grigoriev I.V."/>
            <person name="Vagvolgyi C."/>
            <person name="Papp T."/>
            <person name="Martin F.M."/>
            <person name="Miettinen O."/>
            <person name="Hibbett D.S."/>
            <person name="Nagy L.G."/>
        </authorList>
    </citation>
    <scope>NUCLEOTIDE SEQUENCE [LARGE SCALE GENOMIC DNA]</scope>
    <source>
        <strain evidence="2 3">CBS 121175</strain>
    </source>
</reference>
<name>A0A5C3KAT4_COPMA</name>
<evidence type="ECO:0000256" key="1">
    <source>
        <dbReference type="SAM" id="MobiDB-lite"/>
    </source>
</evidence>
<dbReference type="EMBL" id="ML210656">
    <property type="protein sequence ID" value="TFK16733.1"/>
    <property type="molecule type" value="Genomic_DNA"/>
</dbReference>
<gene>
    <name evidence="2" type="ORF">FA15DRAFT_761328</name>
</gene>
<keyword evidence="3" id="KW-1185">Reference proteome</keyword>
<dbReference type="InterPro" id="IPR041078">
    <property type="entry name" value="Plavaka"/>
</dbReference>
<sequence length="677" mass="77598">MVIKCLDGIEQCVYPQIFSYSADYPEKVLLATIRDKGTCLCPRCMVEKDEADKMGMIRDMKRHLQKAQTYLHDKVELARKWIYYHAHAPTSSVVTKNAFIEQLGKDFNLGQMLVPDFLHEFELGVWKALFTHMVQVLYATNPDGSTIADLDSWFRQIPTFGVDTICKFAENTSEMKKLAARDFKDILQCCIAVFEDLLSEQDDNKQVLTLLYKTAEYHTYAKMHLHTESTLRDLEAVTSEFGRQIHQFREEQQISTAPQSYHRKHFAVFELSSNATRENQEPLSLLKGSFHSLRDYALFIRLFGGSDSISMQPGELAHRLVKWVYALTNKCSIAKQIGNRVHRLEKARLAWEYQLRQLRARNVVHWQKSNVTSMRADTHMKCWTSDSKNNSFNIHERVMGNQHDPAYKNFIAKLHDHIYGRFMGRTFDGNNHDDFTNDQWNSIHIENDNIYEVQTCQINYTTYDNRHDYDTINPKTHPDVMVLSPADDHDVDPFWYACVLGVFHTRVWIADSSVHGEQLRPMSFLWAFSGGRTSNLLEGISKAARRLNDNKREDWTNYYVNIFADRDIFMHHHGGGVGHAAQALVNPNANSDISKDTANENDLYCSLDESDGDTTDTSNESGLPAKTDMSIDTPPPSGLDDKEVEADVAEDVEVEEGSSEESDKEDSDNDDGQYASD</sequence>